<organism evidence="1">
    <name type="scientific">Opuntia streptacantha</name>
    <name type="common">Prickly pear cactus</name>
    <name type="synonym">Opuntia cardona</name>
    <dbReference type="NCBI Taxonomy" id="393608"/>
    <lineage>
        <taxon>Eukaryota</taxon>
        <taxon>Viridiplantae</taxon>
        <taxon>Streptophyta</taxon>
        <taxon>Embryophyta</taxon>
        <taxon>Tracheophyta</taxon>
        <taxon>Spermatophyta</taxon>
        <taxon>Magnoliopsida</taxon>
        <taxon>eudicotyledons</taxon>
        <taxon>Gunneridae</taxon>
        <taxon>Pentapetalae</taxon>
        <taxon>Caryophyllales</taxon>
        <taxon>Cactineae</taxon>
        <taxon>Cactaceae</taxon>
        <taxon>Opuntioideae</taxon>
        <taxon>Opuntia</taxon>
    </lineage>
</organism>
<protein>
    <submittedName>
        <fullName evidence="1">Uncharacterized protein</fullName>
    </submittedName>
</protein>
<dbReference type="EMBL" id="GISG01149142">
    <property type="protein sequence ID" value="MBA4647078.1"/>
    <property type="molecule type" value="Transcribed_RNA"/>
</dbReference>
<dbReference type="AlphaFoldDB" id="A0A7C8ZMK8"/>
<accession>A0A7C8ZMK8</accession>
<reference evidence="1" key="1">
    <citation type="journal article" date="2013" name="J. Plant Res.">
        <title>Effect of fungi and light on seed germination of three Opuntia species from semiarid lands of central Mexico.</title>
        <authorList>
            <person name="Delgado-Sanchez P."/>
            <person name="Jimenez-Bremont J.F."/>
            <person name="Guerrero-Gonzalez Mde L."/>
            <person name="Flores J."/>
        </authorList>
    </citation>
    <scope>NUCLEOTIDE SEQUENCE</scope>
    <source>
        <tissue evidence="1">Cladode</tissue>
    </source>
</reference>
<evidence type="ECO:0000313" key="1">
    <source>
        <dbReference type="EMBL" id="MBA4647078.1"/>
    </source>
</evidence>
<reference evidence="1" key="2">
    <citation type="submission" date="2020-07" db="EMBL/GenBank/DDBJ databases">
        <authorList>
            <person name="Vera ALvarez R."/>
            <person name="Arias-Moreno D.M."/>
            <person name="Jimenez-Jacinto V."/>
            <person name="Jimenez-Bremont J.F."/>
            <person name="Swaminathan K."/>
            <person name="Moose S.P."/>
            <person name="Guerrero-Gonzalez M.L."/>
            <person name="Marino-Ramirez L."/>
            <person name="Landsman D."/>
            <person name="Rodriguez-Kessler M."/>
            <person name="Delgado-Sanchez P."/>
        </authorList>
    </citation>
    <scope>NUCLEOTIDE SEQUENCE</scope>
    <source>
        <tissue evidence="1">Cladode</tissue>
    </source>
</reference>
<name>A0A7C8ZMK8_OPUST</name>
<sequence length="144" mass="17141">MESIHIITKNLLPELYWLEVENREGSHFWKRSVLLLHCHGPFYPRAYWGSSFVVTSIVMKRMAWLATRSTSLILRQEKTSKHSSNWSPVEGVQRSFTIEDIDKRSSWRAQRMLSIRERGKYLEAVMRQMMNIRIPIMTRDTSLR</sequence>
<proteinExistence type="predicted"/>